<accession>A0A1G9WTV7</accession>
<organism evidence="2 3">
    <name type="scientific">Nocardioides szechwanensis</name>
    <dbReference type="NCBI Taxonomy" id="1005944"/>
    <lineage>
        <taxon>Bacteria</taxon>
        <taxon>Bacillati</taxon>
        <taxon>Actinomycetota</taxon>
        <taxon>Actinomycetes</taxon>
        <taxon>Propionibacteriales</taxon>
        <taxon>Nocardioidaceae</taxon>
        <taxon>Nocardioides</taxon>
    </lineage>
</organism>
<dbReference type="EMBL" id="FNIC01000001">
    <property type="protein sequence ID" value="SDM87992.1"/>
    <property type="molecule type" value="Genomic_DNA"/>
</dbReference>
<dbReference type="AlphaFoldDB" id="A0A1G9WTV7"/>
<sequence>MSKKTVSENARRQSVVRSTKASARLEQRVVPDNHVRSPKVEKFVESLRAKA</sequence>
<dbReference type="STRING" id="1005944.SAMN05192576_1164"/>
<dbReference type="RefSeq" id="WP_170254185.1">
    <property type="nucleotide sequence ID" value="NZ_BKAE01000001.1"/>
</dbReference>
<name>A0A1G9WTV7_9ACTN</name>
<protein>
    <submittedName>
        <fullName evidence="2">Uncharacterized protein</fullName>
    </submittedName>
</protein>
<evidence type="ECO:0000313" key="3">
    <source>
        <dbReference type="Proteomes" id="UP000199004"/>
    </source>
</evidence>
<dbReference type="Proteomes" id="UP000199004">
    <property type="component" value="Unassembled WGS sequence"/>
</dbReference>
<proteinExistence type="predicted"/>
<reference evidence="2 3" key="1">
    <citation type="submission" date="2016-10" db="EMBL/GenBank/DDBJ databases">
        <authorList>
            <person name="de Groot N.N."/>
        </authorList>
    </citation>
    <scope>NUCLEOTIDE SEQUENCE [LARGE SCALE GENOMIC DNA]</scope>
    <source>
        <strain evidence="2 3">CGMCC 1.11147</strain>
    </source>
</reference>
<feature type="region of interest" description="Disordered" evidence="1">
    <location>
        <begin position="1"/>
        <end position="24"/>
    </location>
</feature>
<evidence type="ECO:0000256" key="1">
    <source>
        <dbReference type="SAM" id="MobiDB-lite"/>
    </source>
</evidence>
<feature type="compositionally biased region" description="Basic and acidic residues" evidence="1">
    <location>
        <begin position="1"/>
        <end position="11"/>
    </location>
</feature>
<evidence type="ECO:0000313" key="2">
    <source>
        <dbReference type="EMBL" id="SDM87992.1"/>
    </source>
</evidence>
<gene>
    <name evidence="2" type="ORF">SAMN05192576_1164</name>
</gene>
<keyword evidence="3" id="KW-1185">Reference proteome</keyword>